<keyword evidence="1" id="KW-0472">Membrane</keyword>
<feature type="transmembrane region" description="Helical" evidence="1">
    <location>
        <begin position="62"/>
        <end position="90"/>
    </location>
</feature>
<dbReference type="KEGG" id="obj:EIO64_16045"/>
<accession>A0A4D7AXQ2</accession>
<keyword evidence="1" id="KW-0812">Transmembrane</keyword>
<dbReference type="Proteomes" id="UP000298642">
    <property type="component" value="Chromosome"/>
</dbReference>
<dbReference type="EMBL" id="CP034413">
    <property type="protein sequence ID" value="QCI60526.1"/>
    <property type="molecule type" value="Genomic_DNA"/>
</dbReference>
<dbReference type="PANTHER" id="PTHR37308:SF1">
    <property type="entry name" value="POLYPRENYL-PHOSPHATE TRANSPORTER"/>
    <property type="match status" value="1"/>
</dbReference>
<protein>
    <submittedName>
        <fullName evidence="2">DUF368 domain-containing protein</fullName>
    </submittedName>
</protein>
<feature type="transmembrane region" description="Helical" evidence="1">
    <location>
        <begin position="110"/>
        <end position="129"/>
    </location>
</feature>
<feature type="transmembrane region" description="Helical" evidence="1">
    <location>
        <begin position="141"/>
        <end position="159"/>
    </location>
</feature>
<dbReference type="InterPro" id="IPR007163">
    <property type="entry name" value="VCA0040-like"/>
</dbReference>
<name>A0A4D7AXQ2_9FIRM</name>
<keyword evidence="3" id="KW-1185">Reference proteome</keyword>
<feature type="transmembrane region" description="Helical" evidence="1">
    <location>
        <begin position="302"/>
        <end position="320"/>
    </location>
</feature>
<organism evidence="2 3">
    <name type="scientific">Dysosmobacter welbionis</name>
    <dbReference type="NCBI Taxonomy" id="2093857"/>
    <lineage>
        <taxon>Bacteria</taxon>
        <taxon>Bacillati</taxon>
        <taxon>Bacillota</taxon>
        <taxon>Clostridia</taxon>
        <taxon>Eubacteriales</taxon>
        <taxon>Oscillospiraceae</taxon>
        <taxon>Dysosmobacter</taxon>
    </lineage>
</organism>
<feature type="transmembrane region" description="Helical" evidence="1">
    <location>
        <begin position="201"/>
        <end position="232"/>
    </location>
</feature>
<proteinExistence type="predicted"/>
<evidence type="ECO:0000256" key="1">
    <source>
        <dbReference type="SAM" id="Phobius"/>
    </source>
</evidence>
<gene>
    <name evidence="2" type="ORF">EIO64_16045</name>
</gene>
<evidence type="ECO:0000313" key="2">
    <source>
        <dbReference type="EMBL" id="QCI60526.1"/>
    </source>
</evidence>
<keyword evidence="1" id="KW-1133">Transmembrane helix</keyword>
<dbReference type="PANTHER" id="PTHR37308">
    <property type="entry name" value="INTEGRAL MEMBRANE PROTEIN"/>
    <property type="match status" value="1"/>
</dbReference>
<dbReference type="Pfam" id="PF04018">
    <property type="entry name" value="VCA0040-like"/>
    <property type="match status" value="1"/>
</dbReference>
<feature type="transmembrane region" description="Helical" evidence="1">
    <location>
        <begin position="171"/>
        <end position="189"/>
    </location>
</feature>
<dbReference type="AlphaFoldDB" id="A0A4D7AXQ2"/>
<evidence type="ECO:0000313" key="3">
    <source>
        <dbReference type="Proteomes" id="UP000298642"/>
    </source>
</evidence>
<reference evidence="3" key="1">
    <citation type="submission" date="2018-12" db="EMBL/GenBank/DDBJ databases">
        <title>Dusodibacter welbiota gen. nov., sp. nov., isolated from human faeces and emended description of the Oscillibacter genus.</title>
        <authorList>
            <person name="Le Roy T."/>
            <person name="Van der Smissen P."/>
            <person name="Delzenne N."/>
            <person name="Muccioli G."/>
            <person name="Collet J.F."/>
            <person name="Cani P.D."/>
        </authorList>
    </citation>
    <scope>NUCLEOTIDE SEQUENCE [LARGE SCALE GENOMIC DNA]</scope>
    <source>
        <strain evidence="3">J115</strain>
    </source>
</reference>
<feature type="transmembrane region" description="Helical" evidence="1">
    <location>
        <begin position="274"/>
        <end position="296"/>
    </location>
</feature>
<feature type="transmembrane region" description="Helical" evidence="1">
    <location>
        <begin position="244"/>
        <end position="262"/>
    </location>
</feature>
<sequence length="332" mass="36898">MWFCEFPQSGVGRCRNREFFQEKRQYRIATAGQNCYHKIHKTQEDGGTALRRKRDRNFGIRWLRDLLCGVLIGAGAILPGVSGGVLAVVFDIYRPFMEVLTHPREAIPKYWRWFLPIGLGCAIGFLGFAKGIAAAIDVSSTVTTWLFIGLIVGTVPSLFREAGKEGRSIGSWVSMAVCAGAIFFSLFYVGKVICVTVEPNFWWYNFCGALWGMSLVIPGLTSSSVMMALGLYQPMLEGLARLDFLVLSACLPGMVLTILLLARLVSWFFRKHYSIAFHGIFGIVLASTLVIIPTSYVGAWEIVLSAVCCIGGFLLAYFMARLDRRIQENGRA</sequence>